<protein>
    <submittedName>
        <fullName evidence="1">Uncharacterized protein</fullName>
    </submittedName>
</protein>
<reference evidence="1" key="2">
    <citation type="submission" date="2021-04" db="EMBL/GenBank/DDBJ databases">
        <authorList>
            <person name="Gilroy R."/>
        </authorList>
    </citation>
    <scope>NUCLEOTIDE SEQUENCE</scope>
    <source>
        <strain evidence="1">1719</strain>
    </source>
</reference>
<evidence type="ECO:0000313" key="1">
    <source>
        <dbReference type="EMBL" id="HIX55551.1"/>
    </source>
</evidence>
<organism evidence="1 2">
    <name type="scientific">Candidatus Sphingobacterium stercoripullorum</name>
    <dbReference type="NCBI Taxonomy" id="2838759"/>
    <lineage>
        <taxon>Bacteria</taxon>
        <taxon>Pseudomonadati</taxon>
        <taxon>Bacteroidota</taxon>
        <taxon>Sphingobacteriia</taxon>
        <taxon>Sphingobacteriales</taxon>
        <taxon>Sphingobacteriaceae</taxon>
        <taxon>Sphingobacterium</taxon>
    </lineage>
</organism>
<comment type="caution">
    <text evidence="1">The sequence shown here is derived from an EMBL/GenBank/DDBJ whole genome shotgun (WGS) entry which is preliminary data.</text>
</comment>
<sequence length="384" mass="44435">MRKYTLIYIYRTSVVLFLLIALASCDQSTQIKRKFVWDEDVKELTGGNLYDWLKKAPFDNEVDRGGDGSLVITNSRQIFPFKGRYYNAIEEVGRYESIDTVIFRKSEILFRDSLWGDLFLHATLLYDDQEFFLSDGYFETGNPIFGGVEAVGDMHHSSLSETSVLAKNPNYKTGIYWASTNYQNYLLGFYQRGQLVFETVVPLKGDTLATLDKLKEVNQSLGLNIPEWKNAEVSDLRKVNQPKSFWQDPFLGMYPKNNSNDVFLKIKDTPFVQDGRACKGDYYFSYLSEGGDVYLYTTMQPTTLNKEDFIEGNKKKAKYQYSHNDIFYEEHPESGYMSGLAKTYYMGNQYLEIRFGYPEKDKVAKQHVHDVLKYIKMLNYGGAN</sequence>
<name>A0A9D1WAD1_9SPHI</name>
<dbReference type="EMBL" id="DXEZ01000311">
    <property type="protein sequence ID" value="HIX55551.1"/>
    <property type="molecule type" value="Genomic_DNA"/>
</dbReference>
<gene>
    <name evidence="1" type="ORF">H9853_11050</name>
</gene>
<dbReference type="Proteomes" id="UP000824156">
    <property type="component" value="Unassembled WGS sequence"/>
</dbReference>
<accession>A0A9D1WAD1</accession>
<proteinExistence type="predicted"/>
<evidence type="ECO:0000313" key="2">
    <source>
        <dbReference type="Proteomes" id="UP000824156"/>
    </source>
</evidence>
<dbReference type="AlphaFoldDB" id="A0A9D1WAD1"/>
<dbReference type="PROSITE" id="PS51257">
    <property type="entry name" value="PROKAR_LIPOPROTEIN"/>
    <property type="match status" value="1"/>
</dbReference>
<reference evidence="1" key="1">
    <citation type="journal article" date="2021" name="PeerJ">
        <title>Extensive microbial diversity within the chicken gut microbiome revealed by metagenomics and culture.</title>
        <authorList>
            <person name="Gilroy R."/>
            <person name="Ravi A."/>
            <person name="Getino M."/>
            <person name="Pursley I."/>
            <person name="Horton D.L."/>
            <person name="Alikhan N.F."/>
            <person name="Baker D."/>
            <person name="Gharbi K."/>
            <person name="Hall N."/>
            <person name="Watson M."/>
            <person name="Adriaenssens E.M."/>
            <person name="Foster-Nyarko E."/>
            <person name="Jarju S."/>
            <person name="Secka A."/>
            <person name="Antonio M."/>
            <person name="Oren A."/>
            <person name="Chaudhuri R.R."/>
            <person name="La Ragione R."/>
            <person name="Hildebrand F."/>
            <person name="Pallen M.J."/>
        </authorList>
    </citation>
    <scope>NUCLEOTIDE SEQUENCE</scope>
    <source>
        <strain evidence="1">1719</strain>
    </source>
</reference>